<dbReference type="SMART" id="SM00563">
    <property type="entry name" value="PlsC"/>
    <property type="match status" value="1"/>
</dbReference>
<dbReference type="InterPro" id="IPR004552">
    <property type="entry name" value="AGP_acyltrans"/>
</dbReference>
<name>A0ABY0IGY4_9BACT</name>
<feature type="transmembrane region" description="Helical" evidence="10">
    <location>
        <begin position="6"/>
        <end position="28"/>
    </location>
</feature>
<comment type="caution">
    <text evidence="12">The sequence shown here is derived from an EMBL/GenBank/DDBJ whole genome shotgun (WGS) entry which is preliminary data.</text>
</comment>
<dbReference type="InterPro" id="IPR002123">
    <property type="entry name" value="Plipid/glycerol_acylTrfase"/>
</dbReference>
<evidence type="ECO:0000256" key="10">
    <source>
        <dbReference type="SAM" id="Phobius"/>
    </source>
</evidence>
<evidence type="ECO:0000313" key="13">
    <source>
        <dbReference type="Proteomes" id="UP000443582"/>
    </source>
</evidence>
<feature type="domain" description="Phospholipid/glycerol acyltransferase" evidence="11">
    <location>
        <begin position="69"/>
        <end position="184"/>
    </location>
</feature>
<sequence>MVLAYLRLLLVGIFLVLGTLVWIPICMLRPANRGNTFFIARYYSWLTRIFLNIKIETRLPAGYKSTRNAVFISNHQSNLDIFFVGPALPRRTVSLGKQSLVWIPVFGQMYWLAGNILINRTNKRKAWSVMEKVAQTIKEDNCNVWIMPEGTRSKGQGLLPFKKGPFIVAIKGQMPIYPVVFSKYEDSFDLGKIVPGKVIIEALEPISTQGLTVDDIDELMNKTRNLMAAKLDDLSKELAN</sequence>
<proteinExistence type="inferred from homology"/>
<comment type="catalytic activity">
    <reaction evidence="1 9">
        <text>a 1-acyl-sn-glycero-3-phosphate + an acyl-CoA = a 1,2-diacyl-sn-glycero-3-phosphate + CoA</text>
        <dbReference type="Rhea" id="RHEA:19709"/>
        <dbReference type="ChEBI" id="CHEBI:57287"/>
        <dbReference type="ChEBI" id="CHEBI:57970"/>
        <dbReference type="ChEBI" id="CHEBI:58342"/>
        <dbReference type="ChEBI" id="CHEBI:58608"/>
        <dbReference type="EC" id="2.3.1.51"/>
    </reaction>
</comment>
<evidence type="ECO:0000256" key="8">
    <source>
        <dbReference type="ARBA" id="ARBA00023315"/>
    </source>
</evidence>
<dbReference type="SUPFAM" id="SSF69593">
    <property type="entry name" value="Glycerol-3-phosphate (1)-acyltransferase"/>
    <property type="match status" value="1"/>
</dbReference>
<dbReference type="GO" id="GO:0003841">
    <property type="term" value="F:1-acylglycerol-3-phosphate O-acyltransferase activity"/>
    <property type="evidence" value="ECO:0007669"/>
    <property type="project" value="UniProtKB-EC"/>
</dbReference>
<reference evidence="13" key="1">
    <citation type="journal article" date="2019" name="Int. J. Syst. Evol. Microbiol.">
        <title>Halobacteriovorax valvorus sp. nov., a novel prokaryotic predator isolated from coastal seawater of China.</title>
        <authorList>
            <person name="Chen M.-X."/>
        </authorList>
    </citation>
    <scope>NUCLEOTIDE SEQUENCE [LARGE SCALE GENOMIC DNA]</scope>
    <source>
        <strain evidence="13">BL9</strain>
    </source>
</reference>
<evidence type="ECO:0000256" key="3">
    <source>
        <dbReference type="ARBA" id="ARBA00005189"/>
    </source>
</evidence>
<keyword evidence="7 9" id="KW-0808">Transferase</keyword>
<comment type="pathway">
    <text evidence="2">Phospholipid metabolism; CDP-diacylglycerol biosynthesis; CDP-diacylglycerol from sn-glycerol 3-phosphate: step 2/3.</text>
</comment>
<comment type="pathway">
    <text evidence="3">Lipid metabolism.</text>
</comment>
<dbReference type="NCBIfam" id="TIGR00530">
    <property type="entry name" value="AGP_acyltrn"/>
    <property type="match status" value="1"/>
</dbReference>
<evidence type="ECO:0000256" key="2">
    <source>
        <dbReference type="ARBA" id="ARBA00004728"/>
    </source>
</evidence>
<evidence type="ECO:0000313" key="12">
    <source>
        <dbReference type="EMBL" id="RZF21378.1"/>
    </source>
</evidence>
<dbReference type="Pfam" id="PF01553">
    <property type="entry name" value="Acyltransferase"/>
    <property type="match status" value="1"/>
</dbReference>
<evidence type="ECO:0000256" key="6">
    <source>
        <dbReference type="ARBA" id="ARBA00016139"/>
    </source>
</evidence>
<evidence type="ECO:0000256" key="7">
    <source>
        <dbReference type="ARBA" id="ARBA00022679"/>
    </source>
</evidence>
<evidence type="ECO:0000256" key="1">
    <source>
        <dbReference type="ARBA" id="ARBA00001141"/>
    </source>
</evidence>
<evidence type="ECO:0000256" key="5">
    <source>
        <dbReference type="ARBA" id="ARBA00013211"/>
    </source>
</evidence>
<keyword evidence="10" id="KW-0812">Transmembrane</keyword>
<keyword evidence="10" id="KW-0472">Membrane</keyword>
<keyword evidence="9" id="KW-0443">Lipid metabolism</keyword>
<dbReference type="CDD" id="cd07989">
    <property type="entry name" value="LPLAT_AGPAT-like"/>
    <property type="match status" value="1"/>
</dbReference>
<keyword evidence="8 9" id="KW-0012">Acyltransferase</keyword>
<comment type="domain">
    <text evidence="9">The HXXXXD motif is essential for acyltransferase activity and may constitute the binding site for the phosphate moiety of the glycerol-3-phosphate.</text>
</comment>
<keyword evidence="10" id="KW-1133">Transmembrane helix</keyword>
<dbReference type="PANTHER" id="PTHR10434:SF11">
    <property type="entry name" value="1-ACYL-SN-GLYCEROL-3-PHOSPHATE ACYLTRANSFERASE"/>
    <property type="match status" value="1"/>
</dbReference>
<evidence type="ECO:0000259" key="11">
    <source>
        <dbReference type="SMART" id="SM00563"/>
    </source>
</evidence>
<dbReference type="Proteomes" id="UP000443582">
    <property type="component" value="Unassembled WGS sequence"/>
</dbReference>
<comment type="similarity">
    <text evidence="4 9">Belongs to the 1-acyl-sn-glycerol-3-phosphate acyltransferase family.</text>
</comment>
<dbReference type="PANTHER" id="PTHR10434">
    <property type="entry name" value="1-ACYL-SN-GLYCEROL-3-PHOSPHATE ACYLTRANSFERASE"/>
    <property type="match status" value="1"/>
</dbReference>
<evidence type="ECO:0000256" key="9">
    <source>
        <dbReference type="RuleBase" id="RU361267"/>
    </source>
</evidence>
<keyword evidence="9" id="KW-0444">Lipid biosynthesis</keyword>
<protein>
    <recommendedName>
        <fullName evidence="6 9">1-acyl-sn-glycerol-3-phosphate acyltransferase</fullName>
        <ecNumber evidence="5 9">2.3.1.51</ecNumber>
    </recommendedName>
</protein>
<keyword evidence="9" id="KW-0594">Phospholipid biosynthesis</keyword>
<organism evidence="12 13">
    <name type="scientific">Halobacteriovorax vibrionivorans</name>
    <dbReference type="NCBI Taxonomy" id="2152716"/>
    <lineage>
        <taxon>Bacteria</taxon>
        <taxon>Pseudomonadati</taxon>
        <taxon>Bdellovibrionota</taxon>
        <taxon>Bacteriovoracia</taxon>
        <taxon>Bacteriovoracales</taxon>
        <taxon>Halobacteriovoraceae</taxon>
        <taxon>Halobacteriovorax</taxon>
    </lineage>
</organism>
<dbReference type="EMBL" id="QDKL01000002">
    <property type="protein sequence ID" value="RZF21378.1"/>
    <property type="molecule type" value="Genomic_DNA"/>
</dbReference>
<keyword evidence="9" id="KW-1208">Phospholipid metabolism</keyword>
<gene>
    <name evidence="12" type="ORF">DAY19_06750</name>
</gene>
<dbReference type="EC" id="2.3.1.51" evidence="5 9"/>
<dbReference type="RefSeq" id="WP_114706445.1">
    <property type="nucleotide sequence ID" value="NZ_QDKL01000002.1"/>
</dbReference>
<accession>A0ABY0IGY4</accession>
<evidence type="ECO:0000256" key="4">
    <source>
        <dbReference type="ARBA" id="ARBA00008655"/>
    </source>
</evidence>
<keyword evidence="13" id="KW-1185">Reference proteome</keyword>